<feature type="domain" description="Polycystin cation channel PKD1/PKD2" evidence="18">
    <location>
        <begin position="398"/>
        <end position="622"/>
    </location>
</feature>
<feature type="disulfide bond" evidence="15">
    <location>
        <begin position="260"/>
        <end position="273"/>
    </location>
</feature>
<keyword evidence="14" id="KW-0479">Metal-binding</keyword>
<feature type="binding site" evidence="14">
    <location>
        <position position="705"/>
    </location>
    <ligand>
        <name>Ca(2+)</name>
        <dbReference type="ChEBI" id="CHEBI:29108"/>
        <label>2</label>
    </ligand>
</feature>
<dbReference type="InterPro" id="IPR013122">
    <property type="entry name" value="PKD1_2_channel"/>
</dbReference>
<keyword evidence="7" id="KW-0175">Coiled coil</keyword>
<evidence type="ECO:0000256" key="5">
    <source>
        <dbReference type="ARBA" id="ARBA00022692"/>
    </source>
</evidence>
<keyword evidence="12" id="KW-0966">Cell projection</keyword>
<evidence type="ECO:0000256" key="6">
    <source>
        <dbReference type="ARBA" id="ARBA00022989"/>
    </source>
</evidence>
<feature type="compositionally biased region" description="Basic and acidic residues" evidence="16">
    <location>
        <begin position="730"/>
        <end position="742"/>
    </location>
</feature>
<keyword evidence="14" id="KW-0109">Calcium transport</keyword>
<feature type="binding site" evidence="14">
    <location>
        <position position="699"/>
    </location>
    <ligand>
        <name>Ca(2+)</name>
        <dbReference type="ChEBI" id="CHEBI:29108"/>
        <label>2</label>
    </ligand>
</feature>
<dbReference type="GO" id="GO:0050982">
    <property type="term" value="P:detection of mechanical stimulus"/>
    <property type="evidence" value="ECO:0007669"/>
    <property type="project" value="TreeGrafter"/>
</dbReference>
<dbReference type="FunFam" id="1.20.5.340:FF:000020">
    <property type="entry name" value="polycystin-2 isoform X1"/>
    <property type="match status" value="1"/>
</dbReference>
<dbReference type="Gene3D" id="1.10.287.70">
    <property type="match status" value="1"/>
</dbReference>
<dbReference type="Proteomes" id="UP000318571">
    <property type="component" value="Chromosome 12"/>
</dbReference>
<dbReference type="Pfam" id="PF20519">
    <property type="entry name" value="Polycystin_dom"/>
    <property type="match status" value="1"/>
</dbReference>
<evidence type="ECO:0000256" key="4">
    <source>
        <dbReference type="ARBA" id="ARBA00022475"/>
    </source>
</evidence>
<accession>A0A553PTF9</accession>
<keyword evidence="5 17" id="KW-0812">Transmembrane</keyword>
<dbReference type="STRING" id="6832.A0A553PTF9"/>
<evidence type="ECO:0000256" key="16">
    <source>
        <dbReference type="SAM" id="MobiDB-lite"/>
    </source>
</evidence>
<evidence type="ECO:0000256" key="12">
    <source>
        <dbReference type="ARBA" id="ARBA00023273"/>
    </source>
</evidence>
<keyword evidence="9 17" id="KW-0472">Membrane</keyword>
<reference evidence="20 21" key="1">
    <citation type="journal article" date="2018" name="Nat. Ecol. Evol.">
        <title>Genomic signatures of mitonuclear coevolution across populations of Tigriopus californicus.</title>
        <authorList>
            <person name="Barreto F.S."/>
            <person name="Watson E.T."/>
            <person name="Lima T.G."/>
            <person name="Willett C.S."/>
            <person name="Edmands S."/>
            <person name="Li W."/>
            <person name="Burton R.S."/>
        </authorList>
    </citation>
    <scope>NUCLEOTIDE SEQUENCE [LARGE SCALE GENOMIC DNA]</scope>
    <source>
        <strain evidence="20 21">San Diego</strain>
    </source>
</reference>
<dbReference type="OrthoDB" id="444119at2759"/>
<feature type="transmembrane region" description="Helical" evidence="17">
    <location>
        <begin position="146"/>
        <end position="171"/>
    </location>
</feature>
<evidence type="ECO:0000256" key="3">
    <source>
        <dbReference type="ARBA" id="ARBA00022448"/>
    </source>
</evidence>
<dbReference type="FunFam" id="1.10.287.70:FF:000055">
    <property type="entry name" value="Polycystic kidney disease 2-like 1"/>
    <property type="match status" value="1"/>
</dbReference>
<dbReference type="PANTHER" id="PTHR10877:SF183">
    <property type="entry name" value="AT14535P-RELATED"/>
    <property type="match status" value="1"/>
</dbReference>
<feature type="transmembrane region" description="Helical" evidence="17">
    <location>
        <begin position="495"/>
        <end position="512"/>
    </location>
</feature>
<comment type="subcellular location">
    <subcellularLocation>
        <location evidence="1">Cell projection</location>
        <location evidence="1">Cilium membrane</location>
        <topology evidence="1">Multi-pass membrane protein</topology>
    </subcellularLocation>
</comment>
<evidence type="ECO:0000256" key="2">
    <source>
        <dbReference type="ARBA" id="ARBA00007200"/>
    </source>
</evidence>
<feature type="compositionally biased region" description="Acidic residues" evidence="16">
    <location>
        <begin position="718"/>
        <end position="729"/>
    </location>
</feature>
<gene>
    <name evidence="20" type="ORF">TCAL_09381</name>
</gene>
<evidence type="ECO:0000256" key="13">
    <source>
        <dbReference type="ARBA" id="ARBA00023303"/>
    </source>
</evidence>
<keyword evidence="14" id="KW-0106">Calcium</keyword>
<feature type="transmembrane region" description="Helical" evidence="17">
    <location>
        <begin position="532"/>
        <end position="554"/>
    </location>
</feature>
<keyword evidence="14" id="KW-0107">Calcium channel</keyword>
<dbReference type="EMBL" id="VCGU01000001">
    <property type="protein sequence ID" value="TRY80965.1"/>
    <property type="molecule type" value="Genomic_DNA"/>
</dbReference>
<comment type="similarity">
    <text evidence="2">Belongs to the polycystin family.</text>
</comment>
<evidence type="ECO:0000256" key="14">
    <source>
        <dbReference type="PIRSR" id="PIRSR603915-1"/>
    </source>
</evidence>
<evidence type="ECO:0000313" key="20">
    <source>
        <dbReference type="EMBL" id="TRY80965.1"/>
    </source>
</evidence>
<evidence type="ECO:0000256" key="10">
    <source>
        <dbReference type="ARBA" id="ARBA00023157"/>
    </source>
</evidence>
<keyword evidence="21" id="KW-1185">Reference proteome</keyword>
<evidence type="ECO:0000256" key="15">
    <source>
        <dbReference type="PIRSR" id="PIRSR603915-2"/>
    </source>
</evidence>
<dbReference type="Gene3D" id="1.20.120.350">
    <property type="entry name" value="Voltage-gated potassium channels. Chain C"/>
    <property type="match status" value="1"/>
</dbReference>
<feature type="region of interest" description="Disordered" evidence="16">
    <location>
        <begin position="718"/>
        <end position="764"/>
    </location>
</feature>
<evidence type="ECO:0000256" key="11">
    <source>
        <dbReference type="ARBA" id="ARBA00023180"/>
    </source>
</evidence>
<feature type="region of interest" description="Disordered" evidence="16">
    <location>
        <begin position="838"/>
        <end position="861"/>
    </location>
</feature>
<feature type="transmembrane region" description="Helical" evidence="17">
    <location>
        <begin position="444"/>
        <end position="464"/>
    </location>
</feature>
<feature type="domain" description="Polycystin" evidence="19">
    <location>
        <begin position="184"/>
        <end position="397"/>
    </location>
</feature>
<keyword evidence="13 14" id="KW-0407">Ion channel</keyword>
<keyword evidence="4" id="KW-1003">Cell membrane</keyword>
<protein>
    <submittedName>
        <fullName evidence="20">Uncharacterized protein</fullName>
    </submittedName>
</protein>
<name>A0A553PTF9_TIGCA</name>
<proteinExistence type="inferred from homology"/>
<feature type="region of interest" description="Disordered" evidence="16">
    <location>
        <begin position="1"/>
        <end position="89"/>
    </location>
</feature>
<feature type="compositionally biased region" description="Polar residues" evidence="16">
    <location>
        <begin position="11"/>
        <end position="21"/>
    </location>
</feature>
<evidence type="ECO:0000256" key="17">
    <source>
        <dbReference type="SAM" id="Phobius"/>
    </source>
</evidence>
<feature type="compositionally biased region" description="Polar residues" evidence="16">
    <location>
        <begin position="60"/>
        <end position="84"/>
    </location>
</feature>
<dbReference type="InterPro" id="IPR027359">
    <property type="entry name" value="Volt_channel_dom_sf"/>
</dbReference>
<keyword evidence="3" id="KW-0813">Transport</keyword>
<evidence type="ECO:0000256" key="9">
    <source>
        <dbReference type="ARBA" id="ARBA00023136"/>
    </source>
</evidence>
<dbReference type="OMA" id="REWYIRT"/>
<keyword evidence="10" id="KW-1015">Disulfide bond</keyword>
<dbReference type="PANTHER" id="PTHR10877">
    <property type="entry name" value="POLYCYSTIN FAMILY MEMBER"/>
    <property type="match status" value="1"/>
</dbReference>
<dbReference type="InterPro" id="IPR003915">
    <property type="entry name" value="PKD_2"/>
</dbReference>
<sequence length="861" mass="96900">MADEESPPMAETNSRPGTSGVRSRAASSKSQRSRPGSAQPVSSRPPSSKSIQSQPRSRPASSVSKKSGNLSRIGSATSNRSAWSTDDGEEMFKVNEEEEDLIRDEEPAQKGCWHSFTNCVGGMWATREMETIDDREVFVRTTIRELVVYCIFLVVLCILTFGMTSATMFYYTKVMSNLFEGATSVSQVDQFWKFLEDDLPNGLYWEYLYNDGSNKNFVCPGGEEAIGPCPVAPADRNILYENRLLGLPRMRQIRVRNDSCDVHEDFQNAIKQCYNSYSESIEDKSAFGNGYRKRTSALAWRYSSADDLGGAAHSGILTSYSGAGSVQDLHSLQNESAAIIKELKEGLWITRGTRFAAVDFTVYNANINLFCIVKLTFEFPATGGILPFSSFRTVKLLRYVTAWDYFILACELIFCGFIFYYVVEEALEIRKHKYSYFKSVWNMLDLTVIIISIVCIFLNLYTHVVVESKLQDLLAQPDQYADFTSLGMWSKQNNNAVAICVFFAWIKLFKYISFNKTMTQLSSTLSRCAKDVAGFGVMFFIVFFAFAQLGYLLFGTQVKDFSSFSDAIFTLLRTILGDFDFAAIEQANRVLGPIFFLSYVFFVFFVLLNMFLAIINDTYSEVKAEIAGQKNEFEIGDYLKRGYNNVLGTVGARNKAIDIENALKLANSDGTVTYDEVRQNLKKCNFSDMEIEMFFSRYDKDGKFEFNSDQTNEILDALDDESEEEETIENEPRPKSGKEARALRSARIKSAAAGGRPKSAQGNVGGEQFGVLCRRVDRMEHSIGSIVTKIDAVLIKLESMEKGKTKRKATMSKILGAITEDDGSDDATRRQRMEDMVREELQNWEDSSRPSTSESAPPLQK</sequence>
<dbReference type="Gene3D" id="1.20.5.340">
    <property type="match status" value="1"/>
</dbReference>
<feature type="binding site" evidence="14">
    <location>
        <position position="701"/>
    </location>
    <ligand>
        <name>Ca(2+)</name>
        <dbReference type="ChEBI" id="CHEBI:29108"/>
        <label>2</label>
    </ligand>
</feature>
<evidence type="ECO:0000256" key="1">
    <source>
        <dbReference type="ARBA" id="ARBA00004272"/>
    </source>
</evidence>
<dbReference type="AlphaFoldDB" id="A0A553PTF9"/>
<dbReference type="GO" id="GO:0060170">
    <property type="term" value="C:ciliary membrane"/>
    <property type="evidence" value="ECO:0007669"/>
    <property type="project" value="UniProtKB-SubCell"/>
</dbReference>
<dbReference type="Gene3D" id="1.10.238.10">
    <property type="entry name" value="EF-hand"/>
    <property type="match status" value="1"/>
</dbReference>
<evidence type="ECO:0000259" key="18">
    <source>
        <dbReference type="Pfam" id="PF08016"/>
    </source>
</evidence>
<feature type="compositionally biased region" description="Low complexity" evidence="16">
    <location>
        <begin position="22"/>
        <end position="59"/>
    </location>
</feature>
<feature type="transmembrane region" description="Helical" evidence="17">
    <location>
        <begin position="594"/>
        <end position="615"/>
    </location>
</feature>
<dbReference type="PRINTS" id="PR01433">
    <property type="entry name" value="POLYCYSTIN2"/>
</dbReference>
<organism evidence="20 21">
    <name type="scientific">Tigriopus californicus</name>
    <name type="common">Marine copepod</name>
    <dbReference type="NCBI Taxonomy" id="6832"/>
    <lineage>
        <taxon>Eukaryota</taxon>
        <taxon>Metazoa</taxon>
        <taxon>Ecdysozoa</taxon>
        <taxon>Arthropoda</taxon>
        <taxon>Crustacea</taxon>
        <taxon>Multicrustacea</taxon>
        <taxon>Hexanauplia</taxon>
        <taxon>Copepoda</taxon>
        <taxon>Harpacticoida</taxon>
        <taxon>Harpacticidae</taxon>
        <taxon>Tigriopus</taxon>
    </lineage>
</organism>
<dbReference type="GO" id="GO:0005262">
    <property type="term" value="F:calcium channel activity"/>
    <property type="evidence" value="ECO:0007669"/>
    <property type="project" value="UniProtKB-KW"/>
</dbReference>
<evidence type="ECO:0000256" key="7">
    <source>
        <dbReference type="ARBA" id="ARBA00023054"/>
    </source>
</evidence>
<dbReference type="InterPro" id="IPR011992">
    <property type="entry name" value="EF-hand-dom_pair"/>
</dbReference>
<dbReference type="Pfam" id="PF08016">
    <property type="entry name" value="PKD_channel"/>
    <property type="match status" value="1"/>
</dbReference>
<dbReference type="InterPro" id="IPR051223">
    <property type="entry name" value="Polycystin"/>
</dbReference>
<dbReference type="GO" id="GO:0005509">
    <property type="term" value="F:calcium ion binding"/>
    <property type="evidence" value="ECO:0007669"/>
    <property type="project" value="InterPro"/>
</dbReference>
<evidence type="ECO:0000313" key="21">
    <source>
        <dbReference type="Proteomes" id="UP000318571"/>
    </source>
</evidence>
<keyword evidence="8 14" id="KW-0406">Ion transport</keyword>
<dbReference type="SUPFAM" id="SSF47473">
    <property type="entry name" value="EF-hand"/>
    <property type="match status" value="1"/>
</dbReference>
<feature type="transmembrane region" description="Helical" evidence="17">
    <location>
        <begin position="402"/>
        <end position="423"/>
    </location>
</feature>
<dbReference type="InterPro" id="IPR046791">
    <property type="entry name" value="Polycystin_dom"/>
</dbReference>
<keyword evidence="6 17" id="KW-1133">Transmembrane helix</keyword>
<keyword evidence="11" id="KW-0325">Glycoprotein</keyword>
<evidence type="ECO:0000256" key="8">
    <source>
        <dbReference type="ARBA" id="ARBA00023065"/>
    </source>
</evidence>
<comment type="caution">
    <text evidence="20">The sequence shown here is derived from an EMBL/GenBank/DDBJ whole genome shotgun (WGS) entry which is preliminary data.</text>
</comment>
<evidence type="ECO:0000259" key="19">
    <source>
        <dbReference type="Pfam" id="PF20519"/>
    </source>
</evidence>
<dbReference type="SUPFAM" id="SSF81324">
    <property type="entry name" value="Voltage-gated potassium channels"/>
    <property type="match status" value="1"/>
</dbReference>